<evidence type="ECO:0000313" key="4">
    <source>
        <dbReference type="Proteomes" id="UP000425817"/>
    </source>
</evidence>
<dbReference type="Proteomes" id="UP000425817">
    <property type="component" value="Chromosome"/>
</dbReference>
<dbReference type="OrthoDB" id="8781309at2"/>
<dbReference type="InterPro" id="IPR001543">
    <property type="entry name" value="FliN-like_C"/>
</dbReference>
<dbReference type="SUPFAM" id="SSF101801">
    <property type="entry name" value="Surface presentation of antigens (SPOA)"/>
    <property type="match status" value="1"/>
</dbReference>
<feature type="region of interest" description="Disordered" evidence="1">
    <location>
        <begin position="89"/>
        <end position="111"/>
    </location>
</feature>
<sequence length="328" mass="35024">MNARPSNAVSIPVLLGVAESMRKARPLRNWQDQHKDAVRVRFSELFRSWHAEWIPARETSPAEADIQVQEPDGSVPLAPGDIACWSFAAPAHRTRRRSPDAPSSSRDGHDTAQAAIRAIADRMFAFDADTSTASSQEPQTVALAVARAAWEDWLQRFHALFPGLGIEAKEPAGSERASTPSNPWSGALCVRWPWCGGSWHLDLPHGAVAVLLGHAAGSASPPRTYPPQMPRVPLAQALSGQRVALRVMLEGTELNLGQLQGLQLGDVLPLAHALDAPAQVAGTDGAPVCHGWLGQSEGRIAVELGAPTSSTAVAAPLSNTHPSKERNL</sequence>
<dbReference type="EMBL" id="CP046622">
    <property type="protein sequence ID" value="QGW82255.1"/>
    <property type="molecule type" value="Genomic_DNA"/>
</dbReference>
<protein>
    <recommendedName>
        <fullName evidence="2">Flagellar motor switch protein FliN-like C-terminal domain-containing protein</fullName>
    </recommendedName>
</protein>
<gene>
    <name evidence="3" type="ORF">GOQ09_11985</name>
</gene>
<name>A0A6I6HH87_VARPD</name>
<evidence type="ECO:0000256" key="1">
    <source>
        <dbReference type="SAM" id="MobiDB-lite"/>
    </source>
</evidence>
<dbReference type="Gene3D" id="2.30.330.10">
    <property type="entry name" value="SpoA-like"/>
    <property type="match status" value="1"/>
</dbReference>
<feature type="domain" description="Flagellar motor switch protein FliN-like C-terminal" evidence="2">
    <location>
        <begin position="238"/>
        <end position="304"/>
    </location>
</feature>
<dbReference type="Pfam" id="PF01052">
    <property type="entry name" value="FliMN_C"/>
    <property type="match status" value="1"/>
</dbReference>
<reference evidence="3 4" key="1">
    <citation type="submission" date="2019-12" db="EMBL/GenBank/DDBJ databases">
        <title>Hybrid Genome Assemblies of two High G+C Isolates from Undergraduate Microbiology Courses.</title>
        <authorList>
            <person name="Ne Ville C.J."/>
            <person name="Enright D."/>
            <person name="Hernandez I."/>
            <person name="Dodsworth J."/>
            <person name="Orwin P.M."/>
        </authorList>
    </citation>
    <scope>NUCLEOTIDE SEQUENCE [LARGE SCALE GENOMIC DNA]</scope>
    <source>
        <strain evidence="3 4">CSUSB</strain>
    </source>
</reference>
<accession>A0A6I6HH87</accession>
<dbReference type="RefSeq" id="WP_157613619.1">
    <property type="nucleotide sequence ID" value="NZ_CP046622.1"/>
</dbReference>
<proteinExistence type="predicted"/>
<evidence type="ECO:0000313" key="3">
    <source>
        <dbReference type="EMBL" id="QGW82255.1"/>
    </source>
</evidence>
<dbReference type="InterPro" id="IPR036429">
    <property type="entry name" value="SpoA-like_sf"/>
</dbReference>
<dbReference type="AlphaFoldDB" id="A0A6I6HH87"/>
<evidence type="ECO:0000259" key="2">
    <source>
        <dbReference type="Pfam" id="PF01052"/>
    </source>
</evidence>
<organism evidence="3 4">
    <name type="scientific">Variovorax paradoxus</name>
    <dbReference type="NCBI Taxonomy" id="34073"/>
    <lineage>
        <taxon>Bacteria</taxon>
        <taxon>Pseudomonadati</taxon>
        <taxon>Pseudomonadota</taxon>
        <taxon>Betaproteobacteria</taxon>
        <taxon>Burkholderiales</taxon>
        <taxon>Comamonadaceae</taxon>
        <taxon>Variovorax</taxon>
    </lineage>
</organism>